<sequence>MTDSVLIIGAGELGMCMLEAVAAHPLRPQVKRLSVLVRAPTADPAAPPEKQQAARRIQELGAELETADVVRDSTEELAALLSRYDTVLSCTGMELPPGTQAKLADAALAGGVRRYFPWQYGMDYDAIGNGSSQQLFDEQLGVRAKLRAGTKTTEWVIVSTGLFMSFLFVRDYGVVDLEAKTVRALGSWDREITLTTPRDIGRVAAEAVLDPRDIKNQVVYTAGDTLTYGQLADTLDAHYKTKFRRELWDEDTLRRQVEANPADGYAKYREVFGHGVGVAWPKSGTLNAQRSMAMTSVEDHLRETDIEFPRP</sequence>
<dbReference type="Proteomes" id="UP000054481">
    <property type="component" value="Unassembled WGS sequence"/>
</dbReference>
<evidence type="ECO:0000313" key="5">
    <source>
        <dbReference type="Proteomes" id="UP000054481"/>
    </source>
</evidence>
<accession>A0A0F8A633</accession>
<reference evidence="4 5" key="1">
    <citation type="journal article" date="2014" name="Genome Biol. Evol.">
        <title>Comparative genomics and transcriptomics analyses reveal divergent lifestyle features of nematode endoparasitic fungus Hirsutella minnesotensis.</title>
        <authorList>
            <person name="Lai Y."/>
            <person name="Liu K."/>
            <person name="Zhang X."/>
            <person name="Zhang X."/>
            <person name="Li K."/>
            <person name="Wang N."/>
            <person name="Shu C."/>
            <person name="Wu Y."/>
            <person name="Wang C."/>
            <person name="Bushley K.E."/>
            <person name="Xiang M."/>
            <person name="Liu X."/>
        </authorList>
    </citation>
    <scope>NUCLEOTIDE SEQUENCE [LARGE SCALE GENOMIC DNA]</scope>
    <source>
        <strain evidence="4 5">3608</strain>
    </source>
</reference>
<dbReference type="SUPFAM" id="SSF51735">
    <property type="entry name" value="NAD(P)-binding Rossmann-fold domains"/>
    <property type="match status" value="1"/>
</dbReference>
<dbReference type="InterPro" id="IPR008030">
    <property type="entry name" value="NmrA-like"/>
</dbReference>
<evidence type="ECO:0000256" key="1">
    <source>
        <dbReference type="ARBA" id="ARBA00022857"/>
    </source>
</evidence>
<evidence type="ECO:0000313" key="4">
    <source>
        <dbReference type="EMBL" id="KJZ76379.1"/>
    </source>
</evidence>
<dbReference type="PANTHER" id="PTHR47706:SF6">
    <property type="entry name" value="NMRA-LIKE FAMILY PROTEIN (AFU_ORTHOLOGUE AFUA_6G00280)"/>
    <property type="match status" value="1"/>
</dbReference>
<name>A0A0F8A633_9HYPO</name>
<dbReference type="Gene3D" id="3.40.50.720">
    <property type="entry name" value="NAD(P)-binding Rossmann-like Domain"/>
    <property type="match status" value="1"/>
</dbReference>
<evidence type="ECO:0000256" key="2">
    <source>
        <dbReference type="ARBA" id="ARBA00023002"/>
    </source>
</evidence>
<dbReference type="CDD" id="cd05259">
    <property type="entry name" value="PCBER_SDR_a"/>
    <property type="match status" value="1"/>
</dbReference>
<dbReference type="Pfam" id="PF05368">
    <property type="entry name" value="NmrA"/>
    <property type="match status" value="1"/>
</dbReference>
<dbReference type="GO" id="GO:0016491">
    <property type="term" value="F:oxidoreductase activity"/>
    <property type="evidence" value="ECO:0007669"/>
    <property type="project" value="UniProtKB-KW"/>
</dbReference>
<dbReference type="PANTHER" id="PTHR47706">
    <property type="entry name" value="NMRA-LIKE FAMILY PROTEIN"/>
    <property type="match status" value="1"/>
</dbReference>
<keyword evidence="1" id="KW-0521">NADP</keyword>
<keyword evidence="5" id="KW-1185">Reference proteome</keyword>
<evidence type="ECO:0000259" key="3">
    <source>
        <dbReference type="Pfam" id="PF05368"/>
    </source>
</evidence>
<proteinExistence type="predicted"/>
<keyword evidence="2" id="KW-0560">Oxidoreductase</keyword>
<dbReference type="InterPro" id="IPR036291">
    <property type="entry name" value="NAD(P)-bd_dom_sf"/>
</dbReference>
<organism evidence="4 5">
    <name type="scientific">Hirsutella minnesotensis 3608</name>
    <dbReference type="NCBI Taxonomy" id="1043627"/>
    <lineage>
        <taxon>Eukaryota</taxon>
        <taxon>Fungi</taxon>
        <taxon>Dikarya</taxon>
        <taxon>Ascomycota</taxon>
        <taxon>Pezizomycotina</taxon>
        <taxon>Sordariomycetes</taxon>
        <taxon>Hypocreomycetidae</taxon>
        <taxon>Hypocreales</taxon>
        <taxon>Ophiocordycipitaceae</taxon>
        <taxon>Hirsutella</taxon>
    </lineage>
</organism>
<dbReference type="AlphaFoldDB" id="A0A0F8A633"/>
<dbReference type="Gene3D" id="3.90.25.10">
    <property type="entry name" value="UDP-galactose 4-epimerase, domain 1"/>
    <property type="match status" value="1"/>
</dbReference>
<gene>
    <name evidence="4" type="ORF">HIM_04108</name>
</gene>
<dbReference type="InterPro" id="IPR045312">
    <property type="entry name" value="PCBER-like"/>
</dbReference>
<protein>
    <recommendedName>
        <fullName evidence="3">NmrA-like domain-containing protein</fullName>
    </recommendedName>
</protein>
<dbReference type="OrthoDB" id="5283654at2759"/>
<feature type="domain" description="NmrA-like" evidence="3">
    <location>
        <begin position="2"/>
        <end position="255"/>
    </location>
</feature>
<dbReference type="EMBL" id="KQ030511">
    <property type="protein sequence ID" value="KJZ76379.1"/>
    <property type="molecule type" value="Genomic_DNA"/>
</dbReference>
<dbReference type="InterPro" id="IPR051609">
    <property type="entry name" value="NmrA/Isoflavone_reductase-like"/>
</dbReference>